<organism evidence="1 2">
    <name type="scientific">Gossypium barbadense</name>
    <name type="common">Sea Island cotton</name>
    <name type="synonym">Hibiscus barbadensis</name>
    <dbReference type="NCBI Taxonomy" id="3634"/>
    <lineage>
        <taxon>Eukaryota</taxon>
        <taxon>Viridiplantae</taxon>
        <taxon>Streptophyta</taxon>
        <taxon>Embryophyta</taxon>
        <taxon>Tracheophyta</taxon>
        <taxon>Spermatophyta</taxon>
        <taxon>Magnoliopsida</taxon>
        <taxon>eudicotyledons</taxon>
        <taxon>Gunneridae</taxon>
        <taxon>Pentapetalae</taxon>
        <taxon>rosids</taxon>
        <taxon>malvids</taxon>
        <taxon>Malvales</taxon>
        <taxon>Malvaceae</taxon>
        <taxon>Malvoideae</taxon>
        <taxon>Gossypium</taxon>
    </lineage>
</organism>
<name>A0A2P5VT08_GOSBA</name>
<evidence type="ECO:0000313" key="2">
    <source>
        <dbReference type="Proteomes" id="UP000239757"/>
    </source>
</evidence>
<dbReference type="Proteomes" id="UP000239757">
    <property type="component" value="Unassembled WGS sequence"/>
</dbReference>
<reference evidence="1 2" key="1">
    <citation type="submission" date="2015-01" db="EMBL/GenBank/DDBJ databases">
        <title>Genome of allotetraploid Gossypium barbadense reveals genomic plasticity and fiber elongation in cotton evolution.</title>
        <authorList>
            <person name="Chen X."/>
            <person name="Liu X."/>
            <person name="Zhao B."/>
            <person name="Zheng H."/>
            <person name="Hu Y."/>
            <person name="Lu G."/>
            <person name="Yang C."/>
            <person name="Chen J."/>
            <person name="Shan C."/>
            <person name="Zhang L."/>
            <person name="Zhou Y."/>
            <person name="Wang L."/>
            <person name="Guo W."/>
            <person name="Bai Y."/>
            <person name="Ruan J."/>
            <person name="Shangguan X."/>
            <person name="Mao Y."/>
            <person name="Jiang J."/>
            <person name="Zhu Y."/>
            <person name="Lei J."/>
            <person name="Kang H."/>
            <person name="Chen S."/>
            <person name="He X."/>
            <person name="Wang R."/>
            <person name="Wang Y."/>
            <person name="Chen J."/>
            <person name="Wang L."/>
            <person name="Yu S."/>
            <person name="Wang B."/>
            <person name="Wei J."/>
            <person name="Song S."/>
            <person name="Lu X."/>
            <person name="Gao Z."/>
            <person name="Gu W."/>
            <person name="Deng X."/>
            <person name="Ma D."/>
            <person name="Wang S."/>
            <person name="Liang W."/>
            <person name="Fang L."/>
            <person name="Cai C."/>
            <person name="Zhu X."/>
            <person name="Zhou B."/>
            <person name="Zhang Y."/>
            <person name="Chen Z."/>
            <person name="Xu S."/>
            <person name="Zhu R."/>
            <person name="Wang S."/>
            <person name="Zhang T."/>
            <person name="Zhao G."/>
        </authorList>
    </citation>
    <scope>NUCLEOTIDE SEQUENCE [LARGE SCALE GENOMIC DNA]</scope>
    <source>
        <strain evidence="2">cv. Xinhai21</strain>
        <tissue evidence="1">Leaf</tissue>
    </source>
</reference>
<evidence type="ECO:0000313" key="1">
    <source>
        <dbReference type="EMBL" id="PPR81962.1"/>
    </source>
</evidence>
<protein>
    <submittedName>
        <fullName evidence="1">Uncharacterized protein</fullName>
    </submittedName>
</protein>
<sequence length="73" mass="7610">MHQGVDAARCSDISNGPVAPRWPCTTGWHTLPMVYEDTVRPGAKGAGGSSCKRGGTGTIHSLLGTEHATVSEF</sequence>
<gene>
    <name evidence="1" type="ORF">GOBAR_AA38751</name>
</gene>
<dbReference type="EMBL" id="KZ671060">
    <property type="protein sequence ID" value="PPR81962.1"/>
    <property type="molecule type" value="Genomic_DNA"/>
</dbReference>
<accession>A0A2P5VT08</accession>
<dbReference type="AlphaFoldDB" id="A0A2P5VT08"/>
<proteinExistence type="predicted"/>